<dbReference type="InterPro" id="IPR036291">
    <property type="entry name" value="NAD(P)-bd_dom_sf"/>
</dbReference>
<dbReference type="PANTHER" id="PTHR45348:SF2">
    <property type="entry name" value="ZINC-TYPE ALCOHOL DEHYDROGENASE-LIKE PROTEIN C2E1P3.01"/>
    <property type="match status" value="1"/>
</dbReference>
<evidence type="ECO:0000259" key="4">
    <source>
        <dbReference type="SMART" id="SM00829"/>
    </source>
</evidence>
<comment type="similarity">
    <text evidence="1">Belongs to the zinc-containing alcohol dehydrogenase family.</text>
</comment>
<evidence type="ECO:0000256" key="2">
    <source>
        <dbReference type="ARBA" id="ARBA00011245"/>
    </source>
</evidence>
<dbReference type="InterPro" id="IPR047122">
    <property type="entry name" value="Trans-enoyl_RdTase-like"/>
</dbReference>
<dbReference type="EMBL" id="ML994612">
    <property type="protein sequence ID" value="KAF2194122.1"/>
    <property type="molecule type" value="Genomic_DNA"/>
</dbReference>
<proteinExistence type="inferred from homology"/>
<keyword evidence="6" id="KW-1185">Reference proteome</keyword>
<dbReference type="InterPro" id="IPR020843">
    <property type="entry name" value="ER"/>
</dbReference>
<dbReference type="InterPro" id="IPR013149">
    <property type="entry name" value="ADH-like_C"/>
</dbReference>
<dbReference type="CDD" id="cd08249">
    <property type="entry name" value="enoyl_reductase_like"/>
    <property type="match status" value="1"/>
</dbReference>
<dbReference type="Gene3D" id="3.40.50.720">
    <property type="entry name" value="NAD(P)-binding Rossmann-like Domain"/>
    <property type="match status" value="1"/>
</dbReference>
<organism evidence="5 6">
    <name type="scientific">Zopfia rhizophila CBS 207.26</name>
    <dbReference type="NCBI Taxonomy" id="1314779"/>
    <lineage>
        <taxon>Eukaryota</taxon>
        <taxon>Fungi</taxon>
        <taxon>Dikarya</taxon>
        <taxon>Ascomycota</taxon>
        <taxon>Pezizomycotina</taxon>
        <taxon>Dothideomycetes</taxon>
        <taxon>Dothideomycetes incertae sedis</taxon>
        <taxon>Zopfiaceae</taxon>
        <taxon>Zopfia</taxon>
    </lineage>
</organism>
<evidence type="ECO:0000313" key="6">
    <source>
        <dbReference type="Proteomes" id="UP000800200"/>
    </source>
</evidence>
<dbReference type="Pfam" id="PF08240">
    <property type="entry name" value="ADH_N"/>
    <property type="match status" value="1"/>
</dbReference>
<dbReference type="OrthoDB" id="48317at2759"/>
<dbReference type="Pfam" id="PF00107">
    <property type="entry name" value="ADH_zinc_N"/>
    <property type="match status" value="1"/>
</dbReference>
<dbReference type="GO" id="GO:0016651">
    <property type="term" value="F:oxidoreductase activity, acting on NAD(P)H"/>
    <property type="evidence" value="ECO:0007669"/>
    <property type="project" value="InterPro"/>
</dbReference>
<dbReference type="InterPro" id="IPR013154">
    <property type="entry name" value="ADH-like_N"/>
</dbReference>
<keyword evidence="3" id="KW-0560">Oxidoreductase</keyword>
<dbReference type="PANTHER" id="PTHR45348">
    <property type="entry name" value="HYPOTHETICAL OXIDOREDUCTASE (EUROFUNG)"/>
    <property type="match status" value="1"/>
</dbReference>
<dbReference type="SMART" id="SM00829">
    <property type="entry name" value="PKS_ER"/>
    <property type="match status" value="1"/>
</dbReference>
<evidence type="ECO:0000313" key="5">
    <source>
        <dbReference type="EMBL" id="KAF2194122.1"/>
    </source>
</evidence>
<sequence>MSTQRAVVHKSKGIAEVSSNVPIPALRDEYIIVKTKAVALNPTDWKAVDSRNSPGAIAGCDYSGIVEAVGKAVATPFKVGDRVAGFVHGANVNNHEDGAFAEHVTAKGDLQIKLAENISFEAAATLGVGITTVGQGLYQSLGLPFPPDQVQEPTQILIYGASTATGTLAVQFAKLSGCEVIATASPHNFDLLRSLGADQVFDYREPGVGAKIRGVTHDKLRLAFDCISEFDSPAICSEAISSKGGHYSSLLRVEKLSRDDVKNSLTMAYTALGYQFSPALPASQEDYEFAVKFWRAAEDLVNSGMIKAHPAKVMPGGLEGIIHGLQDLKVGRVSGAKLVYNID</sequence>
<dbReference type="InterPro" id="IPR011032">
    <property type="entry name" value="GroES-like_sf"/>
</dbReference>
<name>A0A6A6ET16_9PEZI</name>
<feature type="domain" description="Enoyl reductase (ER)" evidence="4">
    <location>
        <begin position="13"/>
        <end position="339"/>
    </location>
</feature>
<dbReference type="Gene3D" id="3.90.180.10">
    <property type="entry name" value="Medium-chain alcohol dehydrogenases, catalytic domain"/>
    <property type="match status" value="1"/>
</dbReference>
<dbReference type="SUPFAM" id="SSF50129">
    <property type="entry name" value="GroES-like"/>
    <property type="match status" value="1"/>
</dbReference>
<evidence type="ECO:0000256" key="3">
    <source>
        <dbReference type="ARBA" id="ARBA00023002"/>
    </source>
</evidence>
<reference evidence="5" key="1">
    <citation type="journal article" date="2020" name="Stud. Mycol.">
        <title>101 Dothideomycetes genomes: a test case for predicting lifestyles and emergence of pathogens.</title>
        <authorList>
            <person name="Haridas S."/>
            <person name="Albert R."/>
            <person name="Binder M."/>
            <person name="Bloem J."/>
            <person name="Labutti K."/>
            <person name="Salamov A."/>
            <person name="Andreopoulos B."/>
            <person name="Baker S."/>
            <person name="Barry K."/>
            <person name="Bills G."/>
            <person name="Bluhm B."/>
            <person name="Cannon C."/>
            <person name="Castanera R."/>
            <person name="Culley D."/>
            <person name="Daum C."/>
            <person name="Ezra D."/>
            <person name="Gonzalez J."/>
            <person name="Henrissat B."/>
            <person name="Kuo A."/>
            <person name="Liang C."/>
            <person name="Lipzen A."/>
            <person name="Lutzoni F."/>
            <person name="Magnuson J."/>
            <person name="Mondo S."/>
            <person name="Nolan M."/>
            <person name="Ohm R."/>
            <person name="Pangilinan J."/>
            <person name="Park H.-J."/>
            <person name="Ramirez L."/>
            <person name="Alfaro M."/>
            <person name="Sun H."/>
            <person name="Tritt A."/>
            <person name="Yoshinaga Y."/>
            <person name="Zwiers L.-H."/>
            <person name="Turgeon B."/>
            <person name="Goodwin S."/>
            <person name="Spatafora J."/>
            <person name="Crous P."/>
            <person name="Grigoriev I."/>
        </authorList>
    </citation>
    <scope>NUCLEOTIDE SEQUENCE</scope>
    <source>
        <strain evidence="5">CBS 207.26</strain>
    </source>
</reference>
<dbReference type="AlphaFoldDB" id="A0A6A6ET16"/>
<dbReference type="Proteomes" id="UP000800200">
    <property type="component" value="Unassembled WGS sequence"/>
</dbReference>
<evidence type="ECO:0000256" key="1">
    <source>
        <dbReference type="ARBA" id="ARBA00008072"/>
    </source>
</evidence>
<accession>A0A6A6ET16</accession>
<protein>
    <submittedName>
        <fullName evidence="5">Oxidoreductase-like protein</fullName>
    </submittedName>
</protein>
<gene>
    <name evidence="5" type="ORF">K469DRAFT_727523</name>
</gene>
<comment type="subunit">
    <text evidence="2">Monomer.</text>
</comment>
<dbReference type="SUPFAM" id="SSF51735">
    <property type="entry name" value="NAD(P)-binding Rossmann-fold domains"/>
    <property type="match status" value="1"/>
</dbReference>